<dbReference type="GeneID" id="18922338"/>
<dbReference type="AlphaFoldDB" id="F4RF95"/>
<dbReference type="Proteomes" id="UP000001072">
    <property type="component" value="Unassembled WGS sequence"/>
</dbReference>
<gene>
    <name evidence="2" type="ORF">MELLADRAFT_104603</name>
</gene>
<dbReference type="KEGG" id="mlr:MELLADRAFT_104603"/>
<evidence type="ECO:0000256" key="1">
    <source>
        <dbReference type="SAM" id="MobiDB-lite"/>
    </source>
</evidence>
<dbReference type="EMBL" id="GL883099">
    <property type="protein sequence ID" value="EGG08774.1"/>
    <property type="molecule type" value="Genomic_DNA"/>
</dbReference>
<dbReference type="RefSeq" id="XP_007407748.1">
    <property type="nucleotide sequence ID" value="XM_007407686.1"/>
</dbReference>
<dbReference type="VEuPathDB" id="FungiDB:MELLADRAFT_104603"/>
<reference evidence="3" key="1">
    <citation type="journal article" date="2011" name="Proc. Natl. Acad. Sci. U.S.A.">
        <title>Obligate biotrophy features unraveled by the genomic analysis of rust fungi.</title>
        <authorList>
            <person name="Duplessis S."/>
            <person name="Cuomo C.A."/>
            <person name="Lin Y.-C."/>
            <person name="Aerts A."/>
            <person name="Tisserant E."/>
            <person name="Veneault-Fourrey C."/>
            <person name="Joly D.L."/>
            <person name="Hacquard S."/>
            <person name="Amselem J."/>
            <person name="Cantarel B.L."/>
            <person name="Chiu R."/>
            <person name="Coutinho P.M."/>
            <person name="Feau N."/>
            <person name="Field M."/>
            <person name="Frey P."/>
            <person name="Gelhaye E."/>
            <person name="Goldberg J."/>
            <person name="Grabherr M.G."/>
            <person name="Kodira C.D."/>
            <person name="Kohler A."/>
            <person name="Kuees U."/>
            <person name="Lindquist E.A."/>
            <person name="Lucas S.M."/>
            <person name="Mago R."/>
            <person name="Mauceli E."/>
            <person name="Morin E."/>
            <person name="Murat C."/>
            <person name="Pangilinan J.L."/>
            <person name="Park R."/>
            <person name="Pearson M."/>
            <person name="Quesneville H."/>
            <person name="Rouhier N."/>
            <person name="Sakthikumar S."/>
            <person name="Salamov A.A."/>
            <person name="Schmutz J."/>
            <person name="Selles B."/>
            <person name="Shapiro H."/>
            <person name="Tanguay P."/>
            <person name="Tuskan G.A."/>
            <person name="Henrissat B."/>
            <person name="Van de Peer Y."/>
            <person name="Rouze P."/>
            <person name="Ellis J.G."/>
            <person name="Dodds P.N."/>
            <person name="Schein J.E."/>
            <person name="Zhong S."/>
            <person name="Hamelin R.C."/>
            <person name="Grigoriev I.V."/>
            <person name="Szabo L.J."/>
            <person name="Martin F."/>
        </authorList>
    </citation>
    <scope>NUCLEOTIDE SEQUENCE [LARGE SCALE GENOMIC DNA]</scope>
    <source>
        <strain evidence="3">98AG31 / pathotype 3-4-7</strain>
    </source>
</reference>
<dbReference type="HOGENOM" id="CLU_746134_0_0_1"/>
<proteinExistence type="predicted"/>
<keyword evidence="3" id="KW-1185">Reference proteome</keyword>
<feature type="region of interest" description="Disordered" evidence="1">
    <location>
        <begin position="313"/>
        <end position="333"/>
    </location>
</feature>
<accession>F4RF95</accession>
<dbReference type="InParanoid" id="F4RF95"/>
<evidence type="ECO:0000313" key="3">
    <source>
        <dbReference type="Proteomes" id="UP000001072"/>
    </source>
</evidence>
<evidence type="ECO:0000313" key="2">
    <source>
        <dbReference type="EMBL" id="EGG08774.1"/>
    </source>
</evidence>
<protein>
    <submittedName>
        <fullName evidence="2">Uncharacterized protein</fullName>
    </submittedName>
</protein>
<feature type="region of interest" description="Disordered" evidence="1">
    <location>
        <begin position="1"/>
        <end position="21"/>
    </location>
</feature>
<name>F4RF95_MELLP</name>
<sequence>MKPTVVNAEEGPERGSGFAKTTSINSGVDDVEVVAVALLALEVSSMENGEGTERLPMRHAGIFRVMDTDIWRGEDFEAVDYTPTTMVMNKDFDCAEVKVLKSSIGNCLQARRSYMIEGPVVTKGGGECFCWFEECNGLSVGKGMSCNHEYSFVLLSKREIRLRSSTAGSYRRENVKCGGCACCGALMGKNSSQLDSLAPKQAEKRLRKKEQHNQLCRAIVQEQHGTPSTAKVLRIHPNRPDLQERIIDHGHVILVDALTREFITSIYTLHNNDNTNKHLRAKFDWAVQILYHHGLAHKQCDINKAQEALGDAKSGEMYPTGSRGGTDKGKSGDPHASGCAIGLFCLMERDSGRVIYPKVASSSPPYHIKGA</sequence>
<organism evidence="3">
    <name type="scientific">Melampsora larici-populina (strain 98AG31 / pathotype 3-4-7)</name>
    <name type="common">Poplar leaf rust fungus</name>
    <dbReference type="NCBI Taxonomy" id="747676"/>
    <lineage>
        <taxon>Eukaryota</taxon>
        <taxon>Fungi</taxon>
        <taxon>Dikarya</taxon>
        <taxon>Basidiomycota</taxon>
        <taxon>Pucciniomycotina</taxon>
        <taxon>Pucciniomycetes</taxon>
        <taxon>Pucciniales</taxon>
        <taxon>Melampsoraceae</taxon>
        <taxon>Melampsora</taxon>
    </lineage>
</organism>